<dbReference type="CDD" id="cd11043">
    <property type="entry name" value="CYP90-like"/>
    <property type="match status" value="1"/>
</dbReference>
<feature type="binding site" description="axial binding residue" evidence="9">
    <location>
        <position position="421"/>
    </location>
    <ligand>
        <name>heme</name>
        <dbReference type="ChEBI" id="CHEBI:30413"/>
    </ligand>
    <ligandPart>
        <name>Fe</name>
        <dbReference type="ChEBI" id="CHEBI:18248"/>
    </ligandPart>
</feature>
<dbReference type="InterPro" id="IPR036396">
    <property type="entry name" value="Cyt_P450_sf"/>
</dbReference>
<keyword evidence="8" id="KW-0876">Taxol biosynthesis</keyword>
<dbReference type="UniPathway" id="UPA00842"/>
<comment type="cofactor">
    <cofactor evidence="9">
        <name>heme</name>
        <dbReference type="ChEBI" id="CHEBI:30413"/>
    </cofactor>
</comment>
<dbReference type="SUPFAM" id="SSF48264">
    <property type="entry name" value="Cytochrome P450"/>
    <property type="match status" value="1"/>
</dbReference>
<proteinExistence type="evidence at transcript level"/>
<evidence type="ECO:0000256" key="9">
    <source>
        <dbReference type="PIRSR" id="PIRSR602401-1"/>
    </source>
</evidence>
<dbReference type="FunFam" id="1.10.630.10:FF:000022">
    <property type="entry name" value="Taxadiene 5-alpha hydroxylase"/>
    <property type="match status" value="1"/>
</dbReference>
<organism evidence="11">
    <name type="scientific">Taxus chinensis</name>
    <name type="common">Chinese yew</name>
    <name type="synonym">Taxus wallichiana var. chinensis</name>
    <dbReference type="NCBI Taxonomy" id="29808"/>
    <lineage>
        <taxon>Eukaryota</taxon>
        <taxon>Viridiplantae</taxon>
        <taxon>Streptophyta</taxon>
        <taxon>Embryophyta</taxon>
        <taxon>Tracheophyta</taxon>
        <taxon>Spermatophyta</taxon>
        <taxon>Pinopsida</taxon>
        <taxon>Pinidae</taxon>
        <taxon>Conifers II</taxon>
        <taxon>Cupressales</taxon>
        <taxon>Taxaceae</taxon>
        <taxon>Taxus</taxon>
    </lineage>
</organism>
<dbReference type="EMBL" id="MF448628">
    <property type="protein sequence ID" value="ATG29949.1"/>
    <property type="molecule type" value="mRNA"/>
</dbReference>
<dbReference type="PANTHER" id="PTHR24286:SF384">
    <property type="entry name" value="P450, PUTATIVE (EUROFUNG)-RELATED"/>
    <property type="match status" value="1"/>
</dbReference>
<dbReference type="GO" id="GO:0005506">
    <property type="term" value="F:iron ion binding"/>
    <property type="evidence" value="ECO:0007669"/>
    <property type="project" value="InterPro"/>
</dbReference>
<comment type="pathway">
    <text evidence="1">Alkaloid biosynthesis; taxol biosynthesis.</text>
</comment>
<dbReference type="PRINTS" id="PR00463">
    <property type="entry name" value="EP450I"/>
</dbReference>
<keyword evidence="7 10" id="KW-0503">Monooxygenase</keyword>
<dbReference type="InterPro" id="IPR002401">
    <property type="entry name" value="Cyt_P450_E_grp-I"/>
</dbReference>
<evidence type="ECO:0000256" key="2">
    <source>
        <dbReference type="ARBA" id="ARBA00010617"/>
    </source>
</evidence>
<dbReference type="AlphaFoldDB" id="A0A291FAY6"/>
<keyword evidence="3 9" id="KW-0349">Heme</keyword>
<dbReference type="InterPro" id="IPR001128">
    <property type="entry name" value="Cyt_P450"/>
</dbReference>
<comment type="similarity">
    <text evidence="2 10">Belongs to the cytochrome P450 family.</text>
</comment>
<dbReference type="PROSITE" id="PS00086">
    <property type="entry name" value="CYTOCHROME_P450"/>
    <property type="match status" value="1"/>
</dbReference>
<evidence type="ECO:0000256" key="10">
    <source>
        <dbReference type="RuleBase" id="RU000461"/>
    </source>
</evidence>
<keyword evidence="4 9" id="KW-0479">Metal-binding</keyword>
<protein>
    <submittedName>
        <fullName evidence="11">CYP716B31</fullName>
    </submittedName>
</protein>
<reference evidence="11" key="1">
    <citation type="journal article" date="2017" name="Front. Plant Sci.">
        <title>Transcriptome Assembly and Systematic Identification of Novel Cytochrome P450s in Taxus chinensis.</title>
        <authorList>
            <person name="Liao W."/>
            <person name="Zhao S."/>
            <person name="Zhang M."/>
            <person name="Dong K."/>
            <person name="Chen Y."/>
            <person name="Fu C."/>
            <person name="Yu L."/>
        </authorList>
    </citation>
    <scope>NUCLEOTIDE SEQUENCE</scope>
</reference>
<keyword evidence="5 10" id="KW-0560">Oxidoreductase</keyword>
<evidence type="ECO:0000256" key="5">
    <source>
        <dbReference type="ARBA" id="ARBA00023002"/>
    </source>
</evidence>
<accession>A0A291FAY6</accession>
<dbReference type="InterPro" id="IPR017972">
    <property type="entry name" value="Cyt_P450_CS"/>
</dbReference>
<dbReference type="GO" id="GO:0016705">
    <property type="term" value="F:oxidoreductase activity, acting on paired donors, with incorporation or reduction of molecular oxygen"/>
    <property type="evidence" value="ECO:0007669"/>
    <property type="project" value="InterPro"/>
</dbReference>
<evidence type="ECO:0000313" key="11">
    <source>
        <dbReference type="EMBL" id="ATG29949.1"/>
    </source>
</evidence>
<evidence type="ECO:0000256" key="7">
    <source>
        <dbReference type="ARBA" id="ARBA00023033"/>
    </source>
</evidence>
<dbReference type="GO" id="GO:0042617">
    <property type="term" value="P:paclitaxel biosynthetic process"/>
    <property type="evidence" value="ECO:0007669"/>
    <property type="project" value="UniProtKB-UniPathway"/>
</dbReference>
<dbReference type="PANTHER" id="PTHR24286">
    <property type="entry name" value="CYTOCHROME P450 26"/>
    <property type="match status" value="1"/>
</dbReference>
<keyword evidence="6 9" id="KW-0408">Iron</keyword>
<evidence type="ECO:0000256" key="4">
    <source>
        <dbReference type="ARBA" id="ARBA00022723"/>
    </source>
</evidence>
<dbReference type="PRINTS" id="PR00385">
    <property type="entry name" value="P450"/>
</dbReference>
<evidence type="ECO:0000256" key="6">
    <source>
        <dbReference type="ARBA" id="ARBA00023004"/>
    </source>
</evidence>
<evidence type="ECO:0000256" key="3">
    <source>
        <dbReference type="ARBA" id="ARBA00022617"/>
    </source>
</evidence>
<sequence>MDFYTMILTIGLGVLLLAVFVLWKPSSGLNLPPGSFGWPLLGESVEYLASQRNNATRDFMEKRIKKYGGDIFKTHFLGAPLVVFYSPAGNRFLFSNENKLVQISWPASLAKLFGNSVLTKAGEEAKDLRKTLLTFLKPEALQNFVGRADSIIHDHLNRYWVGNEQVRTFPLVKRCLFTVACALFLSLGEGPQEAELYDHFMDLLNGMLQIPVDLPGTLYRKARIGSNHIRRILQRVIDQRREDLASGLASSDQDLLSYLLCNVDGRENPLSESDIKDNILQLLMAGHDTNAVTVTLLLRNLALNPHCFQQVLQEQLNITSEKGGKLLRWDDLQRMKHTWNAAQETMRLNPPAGGTWRKAIADISYGGFTIPKGWKLQWTANSTHNNPKYFPDPEKFDPARFEGNGPGTYTFVPFGGGPRMCPGIEFARMVTLVFLHNIVKMFEWDLVDVNEKVIVDPFPTPVNGQPINLRPQSQK</sequence>
<dbReference type="Pfam" id="PF00067">
    <property type="entry name" value="p450"/>
    <property type="match status" value="1"/>
</dbReference>
<dbReference type="Gene3D" id="1.10.630.10">
    <property type="entry name" value="Cytochrome P450"/>
    <property type="match status" value="1"/>
</dbReference>
<dbReference type="GO" id="GO:0004497">
    <property type="term" value="F:monooxygenase activity"/>
    <property type="evidence" value="ECO:0007669"/>
    <property type="project" value="UniProtKB-KW"/>
</dbReference>
<dbReference type="GO" id="GO:0016125">
    <property type="term" value="P:sterol metabolic process"/>
    <property type="evidence" value="ECO:0007669"/>
    <property type="project" value="TreeGrafter"/>
</dbReference>
<dbReference type="GO" id="GO:0020037">
    <property type="term" value="F:heme binding"/>
    <property type="evidence" value="ECO:0007669"/>
    <property type="project" value="InterPro"/>
</dbReference>
<name>A0A291FAY6_TAXCH</name>
<evidence type="ECO:0000256" key="8">
    <source>
        <dbReference type="ARBA" id="ARBA00023059"/>
    </source>
</evidence>
<evidence type="ECO:0000256" key="1">
    <source>
        <dbReference type="ARBA" id="ARBA00005122"/>
    </source>
</evidence>